<dbReference type="STRING" id="39490.ERS852448_01183"/>
<keyword evidence="6 12" id="KW-0479">Metal-binding</keyword>
<dbReference type="EMBL" id="CYYA01000006">
    <property type="protein sequence ID" value="CUM94487.1"/>
    <property type="molecule type" value="Genomic_DNA"/>
</dbReference>
<organism evidence="14 15">
    <name type="scientific">Eubacterium ramulus</name>
    <dbReference type="NCBI Taxonomy" id="39490"/>
    <lineage>
        <taxon>Bacteria</taxon>
        <taxon>Bacillati</taxon>
        <taxon>Bacillota</taxon>
        <taxon>Clostridia</taxon>
        <taxon>Eubacteriales</taxon>
        <taxon>Eubacteriaceae</taxon>
        <taxon>Eubacterium</taxon>
    </lineage>
</organism>
<dbReference type="Proteomes" id="UP000095492">
    <property type="component" value="Unassembled WGS sequence"/>
</dbReference>
<feature type="compositionally biased region" description="Polar residues" evidence="13">
    <location>
        <begin position="279"/>
        <end position="292"/>
    </location>
</feature>
<evidence type="ECO:0000313" key="14">
    <source>
        <dbReference type="EMBL" id="CUM94487.1"/>
    </source>
</evidence>
<dbReference type="Gene3D" id="3.40.50.300">
    <property type="entry name" value="P-loop containing nucleotide triphosphate hydrolases"/>
    <property type="match status" value="1"/>
</dbReference>
<dbReference type="EC" id="1.18.6.1" evidence="5"/>
<accession>A0A173SXQ2</accession>
<dbReference type="InterPro" id="IPR030655">
    <property type="entry name" value="NifH/chlL_CS"/>
</dbReference>
<dbReference type="CDD" id="cd02040">
    <property type="entry name" value="NifH"/>
    <property type="match status" value="1"/>
</dbReference>
<keyword evidence="7 12" id="KW-0547">Nucleotide-binding</keyword>
<dbReference type="PANTHER" id="PTHR42864">
    <property type="entry name" value="LIGHT-INDEPENDENT PROTOCHLOROPHYLLIDE REDUCTASE IRON-SULFUR ATP-BINDING PROTEIN"/>
    <property type="match status" value="1"/>
</dbReference>
<comment type="subunit">
    <text evidence="4">Homodimer.</text>
</comment>
<evidence type="ECO:0000256" key="11">
    <source>
        <dbReference type="ARBA" id="ARBA00047967"/>
    </source>
</evidence>
<keyword evidence="12 14" id="KW-0560">Oxidoreductase</keyword>
<evidence type="ECO:0000313" key="15">
    <source>
        <dbReference type="Proteomes" id="UP000095492"/>
    </source>
</evidence>
<dbReference type="GO" id="GO:0005524">
    <property type="term" value="F:ATP binding"/>
    <property type="evidence" value="ECO:0007669"/>
    <property type="project" value="UniProtKB-KW"/>
</dbReference>
<evidence type="ECO:0000256" key="5">
    <source>
        <dbReference type="ARBA" id="ARBA00012773"/>
    </source>
</evidence>
<evidence type="ECO:0000256" key="13">
    <source>
        <dbReference type="SAM" id="MobiDB-lite"/>
    </source>
</evidence>
<proteinExistence type="inferred from homology"/>
<dbReference type="PROSITE" id="PS00746">
    <property type="entry name" value="NIFH_FRXC_1"/>
    <property type="match status" value="1"/>
</dbReference>
<dbReference type="AlphaFoldDB" id="A0A173SXQ2"/>
<comment type="function">
    <text evidence="2">The key enzymatic reactions in nitrogen fixation are catalyzed by the nitrogenase complex, which has 2 components: the iron protein and the molybdenum-iron protein.</text>
</comment>
<comment type="similarity">
    <text evidence="3 12">Belongs to the NifH/BchL/ChlL family.</text>
</comment>
<evidence type="ECO:0000256" key="4">
    <source>
        <dbReference type="ARBA" id="ARBA00011738"/>
    </source>
</evidence>
<keyword evidence="9 12" id="KW-0408">Iron</keyword>
<dbReference type="PIRSF" id="PIRSF000363">
    <property type="entry name" value="Nitrogenase_iron"/>
    <property type="match status" value="1"/>
</dbReference>
<keyword evidence="8 12" id="KW-0067">ATP-binding</keyword>
<dbReference type="GO" id="GO:0016163">
    <property type="term" value="F:nitrogenase activity"/>
    <property type="evidence" value="ECO:0007669"/>
    <property type="project" value="UniProtKB-EC"/>
</dbReference>
<dbReference type="GO" id="GO:0051539">
    <property type="term" value="F:4 iron, 4 sulfur cluster binding"/>
    <property type="evidence" value="ECO:0007669"/>
    <property type="project" value="UniProtKB-KW"/>
</dbReference>
<evidence type="ECO:0000256" key="3">
    <source>
        <dbReference type="ARBA" id="ARBA00005504"/>
    </source>
</evidence>
<evidence type="ECO:0000256" key="6">
    <source>
        <dbReference type="ARBA" id="ARBA00022723"/>
    </source>
</evidence>
<evidence type="ECO:0000256" key="12">
    <source>
        <dbReference type="RuleBase" id="RU003688"/>
    </source>
</evidence>
<dbReference type="InterPro" id="IPR000392">
    <property type="entry name" value="NifH/frxC"/>
</dbReference>
<keyword evidence="12" id="KW-0004">4Fe-4S</keyword>
<dbReference type="PRINTS" id="PR00091">
    <property type="entry name" value="NITROGNASEII"/>
</dbReference>
<feature type="region of interest" description="Disordered" evidence="13">
    <location>
        <begin position="256"/>
        <end position="298"/>
    </location>
</feature>
<feature type="compositionally biased region" description="Basic and acidic residues" evidence="13">
    <location>
        <begin position="257"/>
        <end position="268"/>
    </location>
</feature>
<evidence type="ECO:0000256" key="2">
    <source>
        <dbReference type="ARBA" id="ARBA00002234"/>
    </source>
</evidence>
<dbReference type="SUPFAM" id="SSF52540">
    <property type="entry name" value="P-loop containing nucleoside triphosphate hydrolases"/>
    <property type="match status" value="1"/>
</dbReference>
<keyword evidence="10 12" id="KW-0411">Iron-sulfur</keyword>
<name>A0A173SXQ2_EUBRA</name>
<gene>
    <name evidence="14" type="primary">nifH1_2</name>
    <name evidence="14" type="ORF">ERS852448_01183</name>
</gene>
<dbReference type="GO" id="GO:0046872">
    <property type="term" value="F:metal ion binding"/>
    <property type="evidence" value="ECO:0007669"/>
    <property type="project" value="UniProtKB-KW"/>
</dbReference>
<comment type="catalytic activity">
    <reaction evidence="11">
        <text>N2 + 8 reduced [2Fe-2S]-[ferredoxin] + 16 ATP + 16 H2O = H2 + 8 oxidized [2Fe-2S]-[ferredoxin] + 2 NH4(+) + 16 ADP + 16 phosphate + 6 H(+)</text>
        <dbReference type="Rhea" id="RHEA:21448"/>
        <dbReference type="Rhea" id="RHEA-COMP:10000"/>
        <dbReference type="Rhea" id="RHEA-COMP:10001"/>
        <dbReference type="ChEBI" id="CHEBI:15377"/>
        <dbReference type="ChEBI" id="CHEBI:15378"/>
        <dbReference type="ChEBI" id="CHEBI:17997"/>
        <dbReference type="ChEBI" id="CHEBI:18276"/>
        <dbReference type="ChEBI" id="CHEBI:28938"/>
        <dbReference type="ChEBI" id="CHEBI:30616"/>
        <dbReference type="ChEBI" id="CHEBI:33737"/>
        <dbReference type="ChEBI" id="CHEBI:33738"/>
        <dbReference type="ChEBI" id="CHEBI:43474"/>
        <dbReference type="ChEBI" id="CHEBI:456216"/>
        <dbReference type="EC" id="1.18.6.1"/>
    </reaction>
</comment>
<dbReference type="PANTHER" id="PTHR42864:SF2">
    <property type="entry name" value="LIGHT-INDEPENDENT PROTOCHLOROPHYLLIDE REDUCTASE IRON-SULFUR ATP-BINDING PROTEIN"/>
    <property type="match status" value="1"/>
</dbReference>
<dbReference type="PROSITE" id="PS00692">
    <property type="entry name" value="NIFH_FRXC_2"/>
    <property type="match status" value="1"/>
</dbReference>
<comment type="cofactor">
    <cofactor evidence="1">
        <name>[4Fe-4S] cluster</name>
        <dbReference type="ChEBI" id="CHEBI:49883"/>
    </cofactor>
</comment>
<dbReference type="Pfam" id="PF00142">
    <property type="entry name" value="Fer4_NifH"/>
    <property type="match status" value="1"/>
</dbReference>
<reference evidence="14 15" key="1">
    <citation type="submission" date="2015-09" db="EMBL/GenBank/DDBJ databases">
        <authorList>
            <consortium name="Pathogen Informatics"/>
        </authorList>
    </citation>
    <scope>NUCLEOTIDE SEQUENCE [LARGE SCALE GENOMIC DNA]</scope>
    <source>
        <strain evidence="14 15">2789STDY5608891</strain>
    </source>
</reference>
<protein>
    <recommendedName>
        <fullName evidence="5">nitrogenase</fullName>
        <ecNumber evidence="5">1.18.6.1</ecNumber>
    </recommendedName>
</protein>
<sequence>MIKIAVYGKGGIGKSTTVSNVAVALAEMGLTVMQIGCDPKADSTIQLRHGEAVPTVLSLYNEKKQALRLDDMIRIGYHHVICVEAGGPTPGLGCAGRGIITALEKLKETGAYEVYKPDVILYDVLGDVVCGGFSMPMRNGYADKVFIITSGENMAIHAAANIAMAVENFKNRGYAELGGIILNRRDVPREAEKVAELADDFHTAVIGTLSHSEQVALAEEQGMTLMECYPDSAMAGEYRALAKQMYTTCGGILPENAKSDMTKKKDTAEVQSGYEKNEAVSQKNQSENTVDTVVQEEN</sequence>
<evidence type="ECO:0000256" key="8">
    <source>
        <dbReference type="ARBA" id="ARBA00022840"/>
    </source>
</evidence>
<dbReference type="PROSITE" id="PS51026">
    <property type="entry name" value="NIFH_FRXC_3"/>
    <property type="match status" value="1"/>
</dbReference>
<dbReference type="InterPro" id="IPR027417">
    <property type="entry name" value="P-loop_NTPase"/>
</dbReference>
<evidence type="ECO:0000256" key="1">
    <source>
        <dbReference type="ARBA" id="ARBA00001966"/>
    </source>
</evidence>
<evidence type="ECO:0000256" key="7">
    <source>
        <dbReference type="ARBA" id="ARBA00022741"/>
    </source>
</evidence>
<evidence type="ECO:0000256" key="9">
    <source>
        <dbReference type="ARBA" id="ARBA00023004"/>
    </source>
</evidence>
<dbReference type="OrthoDB" id="9778641at2"/>
<evidence type="ECO:0000256" key="10">
    <source>
        <dbReference type="ARBA" id="ARBA00023014"/>
    </source>
</evidence>